<evidence type="ECO:0000256" key="1">
    <source>
        <dbReference type="SAM" id="MobiDB-lite"/>
    </source>
</evidence>
<evidence type="ECO:0000313" key="4">
    <source>
        <dbReference type="Proteomes" id="UP000014500"/>
    </source>
</evidence>
<reference evidence="4" key="1">
    <citation type="submission" date="2011-05" db="EMBL/GenBank/DDBJ databases">
        <authorList>
            <person name="Richards S.R."/>
            <person name="Qu J."/>
            <person name="Jiang H."/>
            <person name="Jhangiani S.N."/>
            <person name="Agravi P."/>
            <person name="Goodspeed R."/>
            <person name="Gross S."/>
            <person name="Mandapat C."/>
            <person name="Jackson L."/>
            <person name="Mathew T."/>
            <person name="Pu L."/>
            <person name="Thornton R."/>
            <person name="Saada N."/>
            <person name="Wilczek-Boney K.B."/>
            <person name="Lee S."/>
            <person name="Kovar C."/>
            <person name="Wu Y."/>
            <person name="Scherer S.E."/>
            <person name="Worley K.C."/>
            <person name="Muzny D.M."/>
            <person name="Gibbs R."/>
        </authorList>
    </citation>
    <scope>NUCLEOTIDE SEQUENCE</scope>
    <source>
        <strain evidence="4">Brora</strain>
    </source>
</reference>
<evidence type="ECO:0008006" key="5">
    <source>
        <dbReference type="Google" id="ProtNLM"/>
    </source>
</evidence>
<feature type="compositionally biased region" description="Polar residues" evidence="1">
    <location>
        <begin position="18"/>
        <end position="29"/>
    </location>
</feature>
<evidence type="ECO:0000256" key="2">
    <source>
        <dbReference type="SAM" id="Phobius"/>
    </source>
</evidence>
<feature type="region of interest" description="Disordered" evidence="1">
    <location>
        <begin position="546"/>
        <end position="567"/>
    </location>
</feature>
<feature type="transmembrane region" description="Helical" evidence="2">
    <location>
        <begin position="101"/>
        <end position="122"/>
    </location>
</feature>
<dbReference type="Proteomes" id="UP000014500">
    <property type="component" value="Unassembled WGS sequence"/>
</dbReference>
<dbReference type="EMBL" id="JH432064">
    <property type="status" value="NOT_ANNOTATED_CDS"/>
    <property type="molecule type" value="Genomic_DNA"/>
</dbReference>
<dbReference type="PANTHER" id="PTHR11360">
    <property type="entry name" value="MONOCARBOXYLATE TRANSPORTER"/>
    <property type="match status" value="1"/>
</dbReference>
<dbReference type="AlphaFoldDB" id="T1JCF6"/>
<dbReference type="PANTHER" id="PTHR11360:SF306">
    <property type="entry name" value="RE01051P"/>
    <property type="match status" value="1"/>
</dbReference>
<keyword evidence="2" id="KW-0472">Membrane</keyword>
<dbReference type="Gene3D" id="1.20.1250.20">
    <property type="entry name" value="MFS general substrate transporter like domains"/>
    <property type="match status" value="2"/>
</dbReference>
<feature type="transmembrane region" description="Helical" evidence="2">
    <location>
        <begin position="134"/>
        <end position="153"/>
    </location>
</feature>
<dbReference type="InterPro" id="IPR036259">
    <property type="entry name" value="MFS_trans_sf"/>
</dbReference>
<feature type="transmembrane region" description="Helical" evidence="2">
    <location>
        <begin position="488"/>
        <end position="511"/>
    </location>
</feature>
<dbReference type="SUPFAM" id="SSF103473">
    <property type="entry name" value="MFS general substrate transporter"/>
    <property type="match status" value="1"/>
</dbReference>
<dbReference type="Pfam" id="PF07690">
    <property type="entry name" value="MFS_1"/>
    <property type="match status" value="1"/>
</dbReference>
<keyword evidence="4" id="KW-1185">Reference proteome</keyword>
<feature type="transmembrane region" description="Helical" evidence="2">
    <location>
        <begin position="423"/>
        <end position="444"/>
    </location>
</feature>
<keyword evidence="2" id="KW-1133">Transmembrane helix</keyword>
<organism evidence="3 4">
    <name type="scientific">Strigamia maritima</name>
    <name type="common">European centipede</name>
    <name type="synonym">Geophilus maritimus</name>
    <dbReference type="NCBI Taxonomy" id="126957"/>
    <lineage>
        <taxon>Eukaryota</taxon>
        <taxon>Metazoa</taxon>
        <taxon>Ecdysozoa</taxon>
        <taxon>Arthropoda</taxon>
        <taxon>Myriapoda</taxon>
        <taxon>Chilopoda</taxon>
        <taxon>Pleurostigmophora</taxon>
        <taxon>Geophilomorpha</taxon>
        <taxon>Linotaeniidae</taxon>
        <taxon>Strigamia</taxon>
    </lineage>
</organism>
<keyword evidence="2" id="KW-0812">Transmembrane</keyword>
<protein>
    <recommendedName>
        <fullName evidence="5">Major facilitator superfamily (MFS) profile domain-containing protein</fullName>
    </recommendedName>
</protein>
<dbReference type="OMA" id="RGSTECH"/>
<accession>T1JCF6</accession>
<dbReference type="eggNOG" id="KOG2504">
    <property type="taxonomic scope" value="Eukaryota"/>
</dbReference>
<feature type="transmembrane region" description="Helical" evidence="2">
    <location>
        <begin position="366"/>
        <end position="387"/>
    </location>
</feature>
<dbReference type="InterPro" id="IPR011701">
    <property type="entry name" value="MFS"/>
</dbReference>
<feature type="transmembrane region" description="Helical" evidence="2">
    <location>
        <begin position="325"/>
        <end position="346"/>
    </location>
</feature>
<feature type="transmembrane region" description="Helical" evidence="2">
    <location>
        <begin position="54"/>
        <end position="81"/>
    </location>
</feature>
<feature type="transmembrane region" description="Helical" evidence="2">
    <location>
        <begin position="456"/>
        <end position="476"/>
    </location>
</feature>
<dbReference type="STRING" id="126957.T1JCF6"/>
<evidence type="ECO:0000313" key="3">
    <source>
        <dbReference type="EnsemblMetazoa" id="SMAR011466-PA"/>
    </source>
</evidence>
<feature type="compositionally biased region" description="Basic and acidic residues" evidence="1">
    <location>
        <begin position="264"/>
        <end position="279"/>
    </location>
</feature>
<dbReference type="PhylomeDB" id="T1JCF6"/>
<feature type="region of interest" description="Disordered" evidence="1">
    <location>
        <begin position="250"/>
        <end position="279"/>
    </location>
</feature>
<dbReference type="InterPro" id="IPR050327">
    <property type="entry name" value="Proton-linked_MCT"/>
</dbReference>
<name>T1JCF6_STRMM</name>
<feature type="transmembrane region" description="Helical" evidence="2">
    <location>
        <begin position="165"/>
        <end position="184"/>
    </location>
</feature>
<dbReference type="HOGENOM" id="CLU_001265_59_2_1"/>
<dbReference type="GO" id="GO:0008028">
    <property type="term" value="F:monocarboxylic acid transmembrane transporter activity"/>
    <property type="evidence" value="ECO:0007669"/>
    <property type="project" value="TreeGrafter"/>
</dbReference>
<reference evidence="3" key="2">
    <citation type="submission" date="2015-02" db="UniProtKB">
        <authorList>
            <consortium name="EnsemblMetazoa"/>
        </authorList>
    </citation>
    <scope>IDENTIFICATION</scope>
</reference>
<dbReference type="EnsemblMetazoa" id="SMAR011466-RA">
    <property type="protein sequence ID" value="SMAR011466-PA"/>
    <property type="gene ID" value="SMAR011466"/>
</dbReference>
<proteinExistence type="predicted"/>
<feature type="region of interest" description="Disordered" evidence="1">
    <location>
        <begin position="1"/>
        <end position="32"/>
    </location>
</feature>
<sequence length="567" mass="62039">MDSTNNNSPKPSPDRQLDNGQTQLIQNKSPPEAIKKRVTIKDPSSALPPPDGGWGWMVVLACFIACAGVVGLTRAFGIIYVEIKTAFPDSSDLALSWVPGLYNTLSTGFGCGAGLCTTPGIMMVAKYFKKRRSLANGLCLAGTSSGAFVQPLIVEWLANKYGFRGAMLIMGGFILHISAFALVYRPLEKPVRKPKNIPQTSRRYSSVKRYFSFITCWFSKNPYKQPSPHENTPESKIMLKETSPFPNAIEMIPANGSATPSSSPERDSDREESPIDSDEVKEMYRRQSTCLHHSVNDLSTLAAIEQHPKKKGPTGLKKYLDYTIFWNRAYILFWISSFCTSIGYPHASVFMPAYAETNLGIDKTKIGFFLSITAGADLIGRIGIGYLADLNLFKKTHAYIIAVTTTATATLALPFMVDFKDLAIHSAFYGLGVGSFFMLTPVILTDHHGTEKVASSYGLVRLSHGLASLICAPIAGSLRDITGTYVPGFIFMGLSMLCGALVCFAIPRALVYERKKEALRRGSTMSGVVDYQPVGNGSNYIAPADERRASHSSLSSWGRRYSVDPDV</sequence>
<feature type="transmembrane region" description="Helical" evidence="2">
    <location>
        <begin position="399"/>
        <end position="417"/>
    </location>
</feature>